<evidence type="ECO:0000313" key="1">
    <source>
        <dbReference type="EMBL" id="RDX90979.1"/>
    </source>
</evidence>
<dbReference type="Proteomes" id="UP000257109">
    <property type="component" value="Unassembled WGS sequence"/>
</dbReference>
<keyword evidence="2" id="KW-1185">Reference proteome</keyword>
<accession>A0A371GK92</accession>
<gene>
    <name evidence="1" type="ORF">CR513_27108</name>
</gene>
<organism evidence="1 2">
    <name type="scientific">Mucuna pruriens</name>
    <name type="common">Velvet bean</name>
    <name type="synonym">Dolichos pruriens</name>
    <dbReference type="NCBI Taxonomy" id="157652"/>
    <lineage>
        <taxon>Eukaryota</taxon>
        <taxon>Viridiplantae</taxon>
        <taxon>Streptophyta</taxon>
        <taxon>Embryophyta</taxon>
        <taxon>Tracheophyta</taxon>
        <taxon>Spermatophyta</taxon>
        <taxon>Magnoliopsida</taxon>
        <taxon>eudicotyledons</taxon>
        <taxon>Gunneridae</taxon>
        <taxon>Pentapetalae</taxon>
        <taxon>rosids</taxon>
        <taxon>fabids</taxon>
        <taxon>Fabales</taxon>
        <taxon>Fabaceae</taxon>
        <taxon>Papilionoideae</taxon>
        <taxon>50 kb inversion clade</taxon>
        <taxon>NPAAA clade</taxon>
        <taxon>indigoferoid/millettioid clade</taxon>
        <taxon>Phaseoleae</taxon>
        <taxon>Mucuna</taxon>
    </lineage>
</organism>
<feature type="non-terminal residue" evidence="1">
    <location>
        <position position="1"/>
    </location>
</feature>
<dbReference type="AlphaFoldDB" id="A0A371GK92"/>
<comment type="caution">
    <text evidence="1">The sequence shown here is derived from an EMBL/GenBank/DDBJ whole genome shotgun (WGS) entry which is preliminary data.</text>
</comment>
<name>A0A371GK92_MUCPR</name>
<evidence type="ECO:0000313" key="2">
    <source>
        <dbReference type="Proteomes" id="UP000257109"/>
    </source>
</evidence>
<sequence>AFDCGEDWVILCVGWVPLMGENCGDGCLCQLALFSLLGIPSLLLFPSFCHLHISPSFLHCKMTGNSLITPIIVLLLLSAIDSPNNCGCCVLSLAQLEVVQACLA</sequence>
<protein>
    <submittedName>
        <fullName evidence="1">Uncharacterized protein</fullName>
    </submittedName>
</protein>
<dbReference type="EMBL" id="QJKJ01005238">
    <property type="protein sequence ID" value="RDX90979.1"/>
    <property type="molecule type" value="Genomic_DNA"/>
</dbReference>
<proteinExistence type="predicted"/>
<reference evidence="1" key="1">
    <citation type="submission" date="2018-05" db="EMBL/GenBank/DDBJ databases">
        <title>Draft genome of Mucuna pruriens seed.</title>
        <authorList>
            <person name="Nnadi N.E."/>
            <person name="Vos R."/>
            <person name="Hasami M.H."/>
            <person name="Devisetty U.K."/>
            <person name="Aguiy J.C."/>
        </authorList>
    </citation>
    <scope>NUCLEOTIDE SEQUENCE [LARGE SCALE GENOMIC DNA]</scope>
    <source>
        <strain evidence="1">JCA_2017</strain>
    </source>
</reference>